<evidence type="ECO:0000256" key="16">
    <source>
        <dbReference type="ARBA" id="ARBA00026095"/>
    </source>
</evidence>
<comment type="catalytic activity">
    <reaction evidence="20">
        <text>cholesterol + NADPH + O2 + H(+) = 7-dehydrocholesterol + NADP(+) + 2 H2O</text>
        <dbReference type="Rhea" id="RHEA:45024"/>
        <dbReference type="ChEBI" id="CHEBI:15377"/>
        <dbReference type="ChEBI" id="CHEBI:15378"/>
        <dbReference type="ChEBI" id="CHEBI:15379"/>
        <dbReference type="ChEBI" id="CHEBI:16113"/>
        <dbReference type="ChEBI" id="CHEBI:17759"/>
        <dbReference type="ChEBI" id="CHEBI:57783"/>
        <dbReference type="ChEBI" id="CHEBI:58349"/>
        <dbReference type="EC" id="1.14.19.21"/>
    </reaction>
    <physiologicalReaction direction="left-to-right" evidence="20">
        <dbReference type="Rhea" id="RHEA:45025"/>
    </physiologicalReaction>
</comment>
<evidence type="ECO:0000313" key="23">
    <source>
        <dbReference type="EMBL" id="QKM69285.1"/>
    </source>
</evidence>
<keyword evidence="13" id="KW-0443">Lipid metabolism</keyword>
<comment type="catalytic activity">
    <reaction evidence="19">
        <text>cholesterol + NADH + O2 + H(+) = 7-dehydrocholesterol + NAD(+) + 2 H2O</text>
        <dbReference type="Rhea" id="RHEA:51644"/>
        <dbReference type="ChEBI" id="CHEBI:15377"/>
        <dbReference type="ChEBI" id="CHEBI:15378"/>
        <dbReference type="ChEBI" id="CHEBI:15379"/>
        <dbReference type="ChEBI" id="CHEBI:16113"/>
        <dbReference type="ChEBI" id="CHEBI:17759"/>
        <dbReference type="ChEBI" id="CHEBI:57540"/>
        <dbReference type="ChEBI" id="CHEBI:57945"/>
        <dbReference type="EC" id="1.14.19.21"/>
    </reaction>
    <physiologicalReaction direction="left-to-right" evidence="19">
        <dbReference type="Rhea" id="RHEA:51645"/>
    </physiologicalReaction>
</comment>
<dbReference type="RefSeq" id="WP_078902306.1">
    <property type="nucleotide sequence ID" value="NZ_CP029159.1"/>
</dbReference>
<dbReference type="PROSITE" id="PS51296">
    <property type="entry name" value="RIESKE"/>
    <property type="match status" value="1"/>
</dbReference>
<evidence type="ECO:0000259" key="22">
    <source>
        <dbReference type="PROSITE" id="PS51296"/>
    </source>
</evidence>
<evidence type="ECO:0000256" key="6">
    <source>
        <dbReference type="ARBA" id="ARBA00022723"/>
    </source>
</evidence>
<evidence type="ECO:0000256" key="20">
    <source>
        <dbReference type="ARBA" id="ARBA00049548"/>
    </source>
</evidence>
<keyword evidence="10" id="KW-0408">Iron</keyword>
<dbReference type="AlphaFoldDB" id="A0A7G3UIT8"/>
<keyword evidence="24" id="KW-1185">Reference proteome</keyword>
<evidence type="ECO:0000256" key="15">
    <source>
        <dbReference type="ARBA" id="ARBA00025729"/>
    </source>
</evidence>
<sequence>MRMRQHAKYSRADRTRPANELLRPGLPHPNGWFCVGFSREWQPGTVRSRPFMDGEVVIYRTRSGLLRATRPYCPHLGTHLGVGGTVDGEYLVCPFHSFAFSPEGPCVRTPYGPPPKASLSLLPVREANGIVWVWNSHDDTPPDWEVPELTTVGRALSYRTADLAGYPQDIAENAVDFGHLPEVHGVSVLETPPKPTSDGPYYHVEGYVGRPVPLLGTIASRTRLHFVGLGGTHLLFEFPQVGVRASAWLLVTPIGPLRIRWWTVVNAAPNDPPRVLMPLHRLLARPLEQALSHAICLWTHKDVERDLVIFNHRQYLPHPRLNSKEGPIGSLRQWARQFYPPTQPS</sequence>
<dbReference type="PANTHER" id="PTHR21266:SF32">
    <property type="entry name" value="CHOLESTEROL 7-DESATURASE NVD"/>
    <property type="match status" value="1"/>
</dbReference>
<evidence type="ECO:0000256" key="10">
    <source>
        <dbReference type="ARBA" id="ARBA00023004"/>
    </source>
</evidence>
<keyword evidence="6" id="KW-0479">Metal-binding</keyword>
<organism evidence="23 24">
    <name type="scientific">Streptomyces tsukubensis (strain DSM 42081 / NBRC 108919 / NRRL 18488 / 9993)</name>
    <dbReference type="NCBI Taxonomy" id="1114943"/>
    <lineage>
        <taxon>Bacteria</taxon>
        <taxon>Bacillati</taxon>
        <taxon>Actinomycetota</taxon>
        <taxon>Actinomycetes</taxon>
        <taxon>Kitasatosporales</taxon>
        <taxon>Streptomycetaceae</taxon>
        <taxon>Streptomyces</taxon>
    </lineage>
</organism>
<evidence type="ECO:0000256" key="19">
    <source>
        <dbReference type="ARBA" id="ARBA00047853"/>
    </source>
</evidence>
<dbReference type="GO" id="GO:0008203">
    <property type="term" value="P:cholesterol metabolic process"/>
    <property type="evidence" value="ECO:0007669"/>
    <property type="project" value="InterPro"/>
</dbReference>
<dbReference type="GO" id="GO:0051537">
    <property type="term" value="F:2 iron, 2 sulfur cluster binding"/>
    <property type="evidence" value="ECO:0007669"/>
    <property type="project" value="UniProtKB-KW"/>
</dbReference>
<dbReference type="GO" id="GO:0016042">
    <property type="term" value="P:lipid catabolic process"/>
    <property type="evidence" value="ECO:0007669"/>
    <property type="project" value="UniProtKB-KW"/>
</dbReference>
<evidence type="ECO:0000256" key="17">
    <source>
        <dbReference type="ARBA" id="ARBA00030944"/>
    </source>
</evidence>
<dbReference type="Pfam" id="PF00355">
    <property type="entry name" value="Rieske"/>
    <property type="match status" value="1"/>
</dbReference>
<dbReference type="InterPro" id="IPR045605">
    <property type="entry name" value="KshA-like_C"/>
</dbReference>
<evidence type="ECO:0000256" key="11">
    <source>
        <dbReference type="ARBA" id="ARBA00023014"/>
    </source>
</evidence>
<evidence type="ECO:0000256" key="3">
    <source>
        <dbReference type="ARBA" id="ARBA00004972"/>
    </source>
</evidence>
<dbReference type="EMBL" id="CP029159">
    <property type="protein sequence ID" value="QKM69285.1"/>
    <property type="molecule type" value="Genomic_DNA"/>
</dbReference>
<accession>A0A7G3UIT8</accession>
<evidence type="ECO:0000256" key="4">
    <source>
        <dbReference type="ARBA" id="ARBA00022692"/>
    </source>
</evidence>
<keyword evidence="4" id="KW-0812">Transmembrane</keyword>
<evidence type="ECO:0000256" key="7">
    <source>
        <dbReference type="ARBA" id="ARBA00022963"/>
    </source>
</evidence>
<evidence type="ECO:0000256" key="14">
    <source>
        <dbReference type="ARBA" id="ARBA00025712"/>
    </source>
</evidence>
<keyword evidence="8" id="KW-1133">Transmembrane helix</keyword>
<dbReference type="GO" id="GO:0170056">
    <property type="term" value="F:cholesterol 7-desaturase [NAD(P)H] activity"/>
    <property type="evidence" value="ECO:0007669"/>
    <property type="project" value="UniProtKB-EC"/>
</dbReference>
<evidence type="ECO:0000313" key="24">
    <source>
        <dbReference type="Proteomes" id="UP000005940"/>
    </source>
</evidence>
<reference evidence="23 24" key="1">
    <citation type="journal article" date="2012" name="J. Bacteriol.">
        <title>Draft genome of Streptomyces tsukubaensis NRRL 18488, the producer of the clinically important immunosuppressant tacrolimus (FK506).</title>
        <authorList>
            <person name="Barreiro C."/>
            <person name="Prieto C."/>
            <person name="Sola-Landa A."/>
            <person name="Solera E."/>
            <person name="Martinez-Castro M."/>
            <person name="Perez-Redondo R."/>
            <person name="Garcia-Estrada C."/>
            <person name="Aparicio J.F."/>
            <person name="Fernandez-Martinez L.T."/>
            <person name="Santos-Aberturas J."/>
            <person name="Salehi-Najafabadi Z."/>
            <person name="Rodriguez-Garcia A."/>
            <person name="Tauch A."/>
            <person name="Martin J.F."/>
        </authorList>
    </citation>
    <scope>NUCLEOTIDE SEQUENCE [LARGE SCALE GENOMIC DNA]</scope>
    <source>
        <strain evidence="24">DSM 42081 / NBRC 108919 / NRRL 18488 / 9993</strain>
    </source>
</reference>
<dbReference type="PANTHER" id="PTHR21266">
    <property type="entry name" value="IRON-SULFUR DOMAIN CONTAINING PROTEIN"/>
    <property type="match status" value="1"/>
</dbReference>
<evidence type="ECO:0000256" key="13">
    <source>
        <dbReference type="ARBA" id="ARBA00023221"/>
    </source>
</evidence>
<dbReference type="InterPro" id="IPR036922">
    <property type="entry name" value="Rieske_2Fe-2S_sf"/>
</dbReference>
<gene>
    <name evidence="23" type="ORF">STSU_021050</name>
</gene>
<evidence type="ECO:0000256" key="21">
    <source>
        <dbReference type="SAM" id="MobiDB-lite"/>
    </source>
</evidence>
<dbReference type="Proteomes" id="UP000005940">
    <property type="component" value="Chromosome"/>
</dbReference>
<dbReference type="InterPro" id="IPR050584">
    <property type="entry name" value="Cholesterol_7-desaturase"/>
</dbReference>
<comment type="pathway">
    <text evidence="3">Hormone biosynthesis.</text>
</comment>
<comment type="cofactor">
    <cofactor evidence="1">
        <name>Fe cation</name>
        <dbReference type="ChEBI" id="CHEBI:24875"/>
    </cofactor>
</comment>
<evidence type="ECO:0000256" key="9">
    <source>
        <dbReference type="ARBA" id="ARBA00023002"/>
    </source>
</evidence>
<dbReference type="SUPFAM" id="SSF50022">
    <property type="entry name" value="ISP domain"/>
    <property type="match status" value="1"/>
</dbReference>
<evidence type="ECO:0000256" key="5">
    <source>
        <dbReference type="ARBA" id="ARBA00022714"/>
    </source>
</evidence>
<dbReference type="GO" id="GO:0046872">
    <property type="term" value="F:metal ion binding"/>
    <property type="evidence" value="ECO:0007669"/>
    <property type="project" value="UniProtKB-KW"/>
</dbReference>
<keyword evidence="7" id="KW-0442">Lipid degradation</keyword>
<evidence type="ECO:0000256" key="1">
    <source>
        <dbReference type="ARBA" id="ARBA00001962"/>
    </source>
</evidence>
<keyword evidence="12" id="KW-0472">Membrane</keyword>
<name>A0A7G3UIT8_STRT9</name>
<evidence type="ECO:0000256" key="18">
    <source>
        <dbReference type="ARBA" id="ARBA00046982"/>
    </source>
</evidence>
<dbReference type="GO" id="GO:0016020">
    <property type="term" value="C:membrane"/>
    <property type="evidence" value="ECO:0007669"/>
    <property type="project" value="UniProtKB-SubCell"/>
</dbReference>
<comment type="subcellular location">
    <subcellularLocation>
        <location evidence="2">Membrane</location>
    </subcellularLocation>
</comment>
<dbReference type="GO" id="GO:0004497">
    <property type="term" value="F:monooxygenase activity"/>
    <property type="evidence" value="ECO:0007669"/>
    <property type="project" value="UniProtKB-ARBA"/>
</dbReference>
<keyword evidence="11" id="KW-0411">Iron-sulfur</keyword>
<dbReference type="Pfam" id="PF19298">
    <property type="entry name" value="KshA_C"/>
    <property type="match status" value="2"/>
</dbReference>
<comment type="similarity">
    <text evidence="15">Belongs to the cholesterol 7-desaturase family.</text>
</comment>
<evidence type="ECO:0000256" key="8">
    <source>
        <dbReference type="ARBA" id="ARBA00022989"/>
    </source>
</evidence>
<proteinExistence type="inferred from homology"/>
<dbReference type="Gene3D" id="2.102.10.10">
    <property type="entry name" value="Rieske [2Fe-2S] iron-sulphur domain"/>
    <property type="match status" value="1"/>
</dbReference>
<evidence type="ECO:0000256" key="2">
    <source>
        <dbReference type="ARBA" id="ARBA00004370"/>
    </source>
</evidence>
<keyword evidence="13" id="KW-0753">Steroid metabolism</keyword>
<dbReference type="EC" id="1.14.19.21" evidence="16"/>
<dbReference type="GO" id="GO:0005737">
    <property type="term" value="C:cytoplasm"/>
    <property type="evidence" value="ECO:0007669"/>
    <property type="project" value="TreeGrafter"/>
</dbReference>
<feature type="region of interest" description="Disordered" evidence="21">
    <location>
        <begin position="1"/>
        <end position="23"/>
    </location>
</feature>
<feature type="domain" description="Rieske" evidence="22">
    <location>
        <begin position="32"/>
        <end position="133"/>
    </location>
</feature>
<comment type="pathway">
    <text evidence="14">Steroid hormone biosynthesis; dafachronic acid biosynthesis.</text>
</comment>
<keyword evidence="9" id="KW-0560">Oxidoreductase</keyword>
<dbReference type="Gene3D" id="3.90.380.10">
    <property type="entry name" value="Naphthalene 1,2-dioxygenase Alpha Subunit, Chain A, domain 1"/>
    <property type="match status" value="1"/>
</dbReference>
<dbReference type="InterPro" id="IPR017941">
    <property type="entry name" value="Rieske_2Fe-2S"/>
</dbReference>
<keyword evidence="5" id="KW-0001">2Fe-2S</keyword>
<protein>
    <recommendedName>
        <fullName evidence="16">cholesterol 7-desaturase</fullName>
        <ecNumber evidence="16">1.14.19.21</ecNumber>
    </recommendedName>
    <alternativeName>
        <fullName evidence="17">Rieske-type oxygenase</fullName>
    </alternativeName>
</protein>
<comment type="subunit">
    <text evidence="18">Homotrimer. The two-component system 3-ketosteroid-9-alpha-monooxygenase is composed of an oxygenase component KshA and a reductase component KshB.</text>
</comment>
<evidence type="ECO:0000256" key="12">
    <source>
        <dbReference type="ARBA" id="ARBA00023136"/>
    </source>
</evidence>